<dbReference type="AlphaFoldDB" id="A0A6L9MX88"/>
<dbReference type="InterPro" id="IPR051783">
    <property type="entry name" value="NAD(P)-dependent_oxidoreduct"/>
</dbReference>
<dbReference type="GO" id="GO:0004029">
    <property type="term" value="F:aldehyde dehydrogenase (NAD+) activity"/>
    <property type="evidence" value="ECO:0007669"/>
    <property type="project" value="TreeGrafter"/>
</dbReference>
<proteinExistence type="predicted"/>
<evidence type="ECO:0000313" key="2">
    <source>
        <dbReference type="EMBL" id="NDW22717.1"/>
    </source>
</evidence>
<dbReference type="RefSeq" id="WP_163112460.1">
    <property type="nucleotide sequence ID" value="NZ_JAAAWP010000010.1"/>
</dbReference>
<name>A0A6L9MX88_9ALTE</name>
<evidence type="ECO:0000313" key="3">
    <source>
        <dbReference type="Proteomes" id="UP000478837"/>
    </source>
</evidence>
<sequence>MQKKVVITGYGWMAGYLGNALLSSDSPINATIVGTTRSDEKRISLGEQQITAVKFALGDDTAELCKHMSGATFIINIPPGRRNTQLDGFTQQVIALIDDAVAAQVAHIIFISTTSVYGDSTNETLTESSSTAPETASAKAHVAIEKHLASVSSQVDYTVLRLAGLVGPDRHPARSLSGRELPAGNKRINLVHISDVVNALVSVICTPLQNKTLHLCSELHPKRGEYYARAASALNLPLPIFSDTESEAKGKVVDATASWKALKITPRFSNPDDMYSGK</sequence>
<dbReference type="Gene3D" id="3.40.50.720">
    <property type="entry name" value="NAD(P)-binding Rossmann-like Domain"/>
    <property type="match status" value="1"/>
</dbReference>
<dbReference type="PANTHER" id="PTHR48079">
    <property type="entry name" value="PROTEIN YEEZ"/>
    <property type="match status" value="1"/>
</dbReference>
<dbReference type="Proteomes" id="UP000478837">
    <property type="component" value="Unassembled WGS sequence"/>
</dbReference>
<dbReference type="SUPFAM" id="SSF51735">
    <property type="entry name" value="NAD(P)-binding Rossmann-fold domains"/>
    <property type="match status" value="1"/>
</dbReference>
<dbReference type="GO" id="GO:0005737">
    <property type="term" value="C:cytoplasm"/>
    <property type="evidence" value="ECO:0007669"/>
    <property type="project" value="TreeGrafter"/>
</dbReference>
<accession>A0A6L9MX88</accession>
<protein>
    <submittedName>
        <fullName evidence="2">NAD(P)H-binding protein</fullName>
    </submittedName>
</protein>
<evidence type="ECO:0000259" key="1">
    <source>
        <dbReference type="Pfam" id="PF13460"/>
    </source>
</evidence>
<dbReference type="PANTHER" id="PTHR48079:SF6">
    <property type="entry name" value="NAD(P)-BINDING DOMAIN-CONTAINING PROTEIN-RELATED"/>
    <property type="match status" value="1"/>
</dbReference>
<gene>
    <name evidence="2" type="ORF">GTW09_14405</name>
</gene>
<dbReference type="InterPro" id="IPR016040">
    <property type="entry name" value="NAD(P)-bd_dom"/>
</dbReference>
<dbReference type="InterPro" id="IPR036291">
    <property type="entry name" value="NAD(P)-bd_dom_sf"/>
</dbReference>
<dbReference type="EMBL" id="JAAAWP010000010">
    <property type="protein sequence ID" value="NDW22717.1"/>
    <property type="molecule type" value="Genomic_DNA"/>
</dbReference>
<reference evidence="2 3" key="1">
    <citation type="submission" date="2020-01" db="EMBL/GenBank/DDBJ databases">
        <title>Genomes of bacteria type strains.</title>
        <authorList>
            <person name="Chen J."/>
            <person name="Zhu S."/>
            <person name="Yang J."/>
        </authorList>
    </citation>
    <scope>NUCLEOTIDE SEQUENCE [LARGE SCALE GENOMIC DNA]</scope>
    <source>
        <strain evidence="2 3">LMG 22958</strain>
    </source>
</reference>
<organism evidence="2 3">
    <name type="scientific">Alteromonas hispanica</name>
    <dbReference type="NCBI Taxonomy" id="315421"/>
    <lineage>
        <taxon>Bacteria</taxon>
        <taxon>Pseudomonadati</taxon>
        <taxon>Pseudomonadota</taxon>
        <taxon>Gammaproteobacteria</taxon>
        <taxon>Alteromonadales</taxon>
        <taxon>Alteromonadaceae</taxon>
        <taxon>Alteromonas/Salinimonas group</taxon>
        <taxon>Alteromonas</taxon>
    </lineage>
</organism>
<comment type="caution">
    <text evidence="2">The sequence shown here is derived from an EMBL/GenBank/DDBJ whole genome shotgun (WGS) entry which is preliminary data.</text>
</comment>
<dbReference type="Pfam" id="PF13460">
    <property type="entry name" value="NAD_binding_10"/>
    <property type="match status" value="1"/>
</dbReference>
<feature type="domain" description="NAD(P)-binding" evidence="1">
    <location>
        <begin position="25"/>
        <end position="198"/>
    </location>
</feature>
<keyword evidence="3" id="KW-1185">Reference proteome</keyword>